<proteinExistence type="inferred from homology"/>
<reference evidence="3" key="1">
    <citation type="submission" date="2020-03" db="EMBL/GenBank/DDBJ databases">
        <title>The deep terrestrial virosphere.</title>
        <authorList>
            <person name="Holmfeldt K."/>
            <person name="Nilsson E."/>
            <person name="Simone D."/>
            <person name="Lopez-Fernandez M."/>
            <person name="Wu X."/>
            <person name="de Brujin I."/>
            <person name="Lundin D."/>
            <person name="Andersson A."/>
            <person name="Bertilsson S."/>
            <person name="Dopson M."/>
        </authorList>
    </citation>
    <scope>NUCLEOTIDE SEQUENCE</scope>
    <source>
        <strain evidence="4">MM415B02428</strain>
        <strain evidence="3">TM448A03507</strain>
        <strain evidence="5">TM448B04466</strain>
    </source>
</reference>
<evidence type="ECO:0000313" key="5">
    <source>
        <dbReference type="EMBL" id="QJI03363.1"/>
    </source>
</evidence>
<dbReference type="Gene3D" id="3.30.160.20">
    <property type="match status" value="1"/>
</dbReference>
<dbReference type="EMBL" id="MT145081">
    <property type="protein sequence ID" value="QJI03363.1"/>
    <property type="molecule type" value="Genomic_DNA"/>
</dbReference>
<feature type="domain" description="Prokaryotic-type class I peptide chain release factors" evidence="2">
    <location>
        <begin position="6"/>
        <end position="67"/>
    </location>
</feature>
<sequence>MRELLFSITKKDFELNYFSGTGAGGQHRNKHQNCVRLRHTESGVTSVGQSHRERLSNLREAMQNLVKNPRFKVWHTGAINAALGGKDIEAQVDEMMREKNLKIEVQEDGKWVGE</sequence>
<organism evidence="3">
    <name type="scientific">viral metagenome</name>
    <dbReference type="NCBI Taxonomy" id="1070528"/>
    <lineage>
        <taxon>unclassified sequences</taxon>
        <taxon>metagenomes</taxon>
        <taxon>organismal metagenomes</taxon>
    </lineage>
</organism>
<dbReference type="InterPro" id="IPR000352">
    <property type="entry name" value="Pep_chain_release_fac_I"/>
</dbReference>
<dbReference type="EMBL" id="MT142896">
    <property type="protein sequence ID" value="QJA90186.1"/>
    <property type="molecule type" value="Genomic_DNA"/>
</dbReference>
<dbReference type="GO" id="GO:0003747">
    <property type="term" value="F:translation release factor activity"/>
    <property type="evidence" value="ECO:0007669"/>
    <property type="project" value="InterPro"/>
</dbReference>
<evidence type="ECO:0000256" key="1">
    <source>
        <dbReference type="ARBA" id="ARBA00010835"/>
    </source>
</evidence>
<dbReference type="InterPro" id="IPR045853">
    <property type="entry name" value="Pep_chain_release_fac_I_sf"/>
</dbReference>
<dbReference type="Pfam" id="PF00472">
    <property type="entry name" value="RF-1"/>
    <property type="match status" value="1"/>
</dbReference>
<evidence type="ECO:0000259" key="2">
    <source>
        <dbReference type="Pfam" id="PF00472"/>
    </source>
</evidence>
<protein>
    <submittedName>
        <fullName evidence="3">Putative RF-1 domain containing protein</fullName>
    </submittedName>
</protein>
<gene>
    <name evidence="4" type="ORF">MM415B02428_0007</name>
    <name evidence="3" type="ORF">TM448A03507_0007</name>
    <name evidence="5" type="ORF">TM448B04466_0008</name>
</gene>
<evidence type="ECO:0000313" key="3">
    <source>
        <dbReference type="EMBL" id="QJA53418.1"/>
    </source>
</evidence>
<evidence type="ECO:0000313" key="4">
    <source>
        <dbReference type="EMBL" id="QJA90186.1"/>
    </source>
</evidence>
<dbReference type="EMBL" id="MT144420">
    <property type="protein sequence ID" value="QJA53418.1"/>
    <property type="molecule type" value="Genomic_DNA"/>
</dbReference>
<dbReference type="SUPFAM" id="SSF75620">
    <property type="entry name" value="Release factor"/>
    <property type="match status" value="1"/>
</dbReference>
<comment type="similarity">
    <text evidence="1">Belongs to the prokaryotic/mitochondrial release factor family.</text>
</comment>
<accession>A0A6H2A0X4</accession>
<dbReference type="AlphaFoldDB" id="A0A6H2A0X4"/>
<name>A0A6H2A0X4_9ZZZZ</name>